<feature type="compositionally biased region" description="Polar residues" evidence="1">
    <location>
        <begin position="144"/>
        <end position="163"/>
    </location>
</feature>
<feature type="region of interest" description="Disordered" evidence="1">
    <location>
        <begin position="1"/>
        <end position="56"/>
    </location>
</feature>
<name>A0AAJ0HQQ3_9PEZI</name>
<keyword evidence="3" id="KW-1185">Reference proteome</keyword>
<feature type="compositionally biased region" description="Polar residues" evidence="1">
    <location>
        <begin position="38"/>
        <end position="56"/>
    </location>
</feature>
<evidence type="ECO:0008006" key="4">
    <source>
        <dbReference type="Google" id="ProtNLM"/>
    </source>
</evidence>
<accession>A0AAJ0HQQ3</accession>
<reference evidence="2" key="2">
    <citation type="submission" date="2023-06" db="EMBL/GenBank/DDBJ databases">
        <authorList>
            <consortium name="Lawrence Berkeley National Laboratory"/>
            <person name="Haridas S."/>
            <person name="Hensen N."/>
            <person name="Bonometti L."/>
            <person name="Westerberg I."/>
            <person name="Brannstrom I.O."/>
            <person name="Guillou S."/>
            <person name="Cros-Aarteil S."/>
            <person name="Calhoun S."/>
            <person name="Kuo A."/>
            <person name="Mondo S."/>
            <person name="Pangilinan J."/>
            <person name="Riley R."/>
            <person name="Labutti K."/>
            <person name="Andreopoulos B."/>
            <person name="Lipzen A."/>
            <person name="Chen C."/>
            <person name="Yanf M."/>
            <person name="Daum C."/>
            <person name="Ng V."/>
            <person name="Clum A."/>
            <person name="Steindorff A."/>
            <person name="Ohm R."/>
            <person name="Martin F."/>
            <person name="Silar P."/>
            <person name="Natvig D."/>
            <person name="Lalanne C."/>
            <person name="Gautier V."/>
            <person name="Ament-Velasquez S.L."/>
            <person name="Kruys A."/>
            <person name="Hutchinson M.I."/>
            <person name="Powell A.J."/>
            <person name="Barry K."/>
            <person name="Miller A.N."/>
            <person name="Grigoriev I.V."/>
            <person name="Debuchy R."/>
            <person name="Gladieux P."/>
            <person name="Thoren M.H."/>
            <person name="Johannesson H."/>
        </authorList>
    </citation>
    <scope>NUCLEOTIDE SEQUENCE</scope>
    <source>
        <strain evidence="2">CBS 955.72</strain>
    </source>
</reference>
<dbReference type="AlphaFoldDB" id="A0AAJ0HQQ3"/>
<evidence type="ECO:0000313" key="2">
    <source>
        <dbReference type="EMBL" id="KAK3359413.1"/>
    </source>
</evidence>
<sequence>MPGLANSRHAPRNDVSRSNTSIPPPAPPLTITPAPTGNGISCSTSRGPSPHPSSLATHELSRYTKIVRRLKWKLPFLATAYRQAVSRVGQDPGHVAEAELMFKLDFFEYYMLVERALVHLLGVYGIEIQRGARRPMNSEGGNRGVNSSLWSGSDGRTTTSNDDNGGGARAAAGHRYHANVLEALDNRDSPLHATLGAGEVRRQLGRAKDLRNRWKTAADDVDDGGVGPGRNGKLAAPLETYDFERILTDIFDGFDAAYLVAERFVLGDAGDASTDMALDLEGRMTEEEQWEFMVDAMDWEAV</sequence>
<organism evidence="2 3">
    <name type="scientific">Lasiosphaeria hispida</name>
    <dbReference type="NCBI Taxonomy" id="260671"/>
    <lineage>
        <taxon>Eukaryota</taxon>
        <taxon>Fungi</taxon>
        <taxon>Dikarya</taxon>
        <taxon>Ascomycota</taxon>
        <taxon>Pezizomycotina</taxon>
        <taxon>Sordariomycetes</taxon>
        <taxon>Sordariomycetidae</taxon>
        <taxon>Sordariales</taxon>
        <taxon>Lasiosphaeriaceae</taxon>
        <taxon>Lasiosphaeria</taxon>
    </lineage>
</organism>
<protein>
    <recommendedName>
        <fullName evidence="4">Fungal specific transcription factor</fullName>
    </recommendedName>
</protein>
<evidence type="ECO:0000313" key="3">
    <source>
        <dbReference type="Proteomes" id="UP001275084"/>
    </source>
</evidence>
<dbReference type="Proteomes" id="UP001275084">
    <property type="component" value="Unassembled WGS sequence"/>
</dbReference>
<reference evidence="2" key="1">
    <citation type="journal article" date="2023" name="Mol. Phylogenet. Evol.">
        <title>Genome-scale phylogeny and comparative genomics of the fungal order Sordariales.</title>
        <authorList>
            <person name="Hensen N."/>
            <person name="Bonometti L."/>
            <person name="Westerberg I."/>
            <person name="Brannstrom I.O."/>
            <person name="Guillou S."/>
            <person name="Cros-Aarteil S."/>
            <person name="Calhoun S."/>
            <person name="Haridas S."/>
            <person name="Kuo A."/>
            <person name="Mondo S."/>
            <person name="Pangilinan J."/>
            <person name="Riley R."/>
            <person name="LaButti K."/>
            <person name="Andreopoulos B."/>
            <person name="Lipzen A."/>
            <person name="Chen C."/>
            <person name="Yan M."/>
            <person name="Daum C."/>
            <person name="Ng V."/>
            <person name="Clum A."/>
            <person name="Steindorff A."/>
            <person name="Ohm R.A."/>
            <person name="Martin F."/>
            <person name="Silar P."/>
            <person name="Natvig D.O."/>
            <person name="Lalanne C."/>
            <person name="Gautier V."/>
            <person name="Ament-Velasquez S.L."/>
            <person name="Kruys A."/>
            <person name="Hutchinson M.I."/>
            <person name="Powell A.J."/>
            <person name="Barry K."/>
            <person name="Miller A.N."/>
            <person name="Grigoriev I.V."/>
            <person name="Debuchy R."/>
            <person name="Gladieux P."/>
            <person name="Hiltunen Thoren M."/>
            <person name="Johannesson H."/>
        </authorList>
    </citation>
    <scope>NUCLEOTIDE SEQUENCE</scope>
    <source>
        <strain evidence="2">CBS 955.72</strain>
    </source>
</reference>
<dbReference type="EMBL" id="JAUIQD010000002">
    <property type="protein sequence ID" value="KAK3359413.1"/>
    <property type="molecule type" value="Genomic_DNA"/>
</dbReference>
<proteinExistence type="predicted"/>
<evidence type="ECO:0000256" key="1">
    <source>
        <dbReference type="SAM" id="MobiDB-lite"/>
    </source>
</evidence>
<feature type="region of interest" description="Disordered" evidence="1">
    <location>
        <begin position="134"/>
        <end position="169"/>
    </location>
</feature>
<comment type="caution">
    <text evidence="2">The sequence shown here is derived from an EMBL/GenBank/DDBJ whole genome shotgun (WGS) entry which is preliminary data.</text>
</comment>
<gene>
    <name evidence="2" type="ORF">B0T25DRAFT_532870</name>
</gene>